<evidence type="ECO:0000256" key="1">
    <source>
        <dbReference type="ARBA" id="ARBA00004196"/>
    </source>
</evidence>
<comment type="caution">
    <text evidence="3">The sequence shown here is derived from an EMBL/GenBank/DDBJ whole genome shotgun (WGS) entry which is preliminary data.</text>
</comment>
<accession>A0AAD9MU83</accession>
<feature type="region of interest" description="Disordered" evidence="2">
    <location>
        <begin position="114"/>
        <end position="148"/>
    </location>
</feature>
<reference evidence="3" key="1">
    <citation type="journal article" date="2023" name="Mol. Biol. Evol.">
        <title>Third-Generation Sequencing Reveals the Adaptive Role of the Epigenome in Three Deep-Sea Polychaetes.</title>
        <authorList>
            <person name="Perez M."/>
            <person name="Aroh O."/>
            <person name="Sun Y."/>
            <person name="Lan Y."/>
            <person name="Juniper S.K."/>
            <person name="Young C.R."/>
            <person name="Angers B."/>
            <person name="Qian P.Y."/>
        </authorList>
    </citation>
    <scope>NUCLEOTIDE SEQUENCE</scope>
    <source>
        <strain evidence="3">P08H-3</strain>
    </source>
</reference>
<feature type="compositionally biased region" description="Gly residues" evidence="2">
    <location>
        <begin position="115"/>
        <end position="148"/>
    </location>
</feature>
<sequence>MKSKYIYLTISIALLSYSCNTGISQQELAATVAAQTVTVTYDLNGGTGSVPTQSKGKSEYVILHGSNYLTPPQDESYFKGWSTTATGEMKYKAGDRYTEGKSITLYAVWGTKDSPGGGSSGGGSPGGGSSGGGSPGGGSSGGGSPGGGSSKTWTITYYTVKKDQNSWKKLSVDVSYPKATLNFLAGSEEDNEGIQRTPEREFRGWNTRADGHGVHYGVNDEYMKNSVTDNTFYAEWSIPIKTVEDFNKIESGGDLNYFLSNDINFQRQTSGTKDLTFTGILDGAGHTISGIRNSEVFETVGGNARIFDLTLKDIQITVQGTSGEPVGILAGSIEDTASINKVTVGSGVITLTNGDVGGLVGHMAGGTISDCSIGENNQNDVHIIINQGYAGGLVGVMKGGLIQDTRAIYVNFTNSNMPAIHLGSFVGFMSAGTIIQNNPPTPRILTTGPLGAKNHIGSASKDNVNCNTGISQQELAATVAAQTVTVTYDLNGGTGSLNPKRTQKGTYVTLASGDVLTPPPPDANNGQKKSFLVWSTTQDENSEGGEHYIGGMIYRAEKDLKLYALWGTDVTYEVTFDPNGGKNPSGNKGLFSLSARKYKPLLIPNNINKVLKRYNYPPHSGDYLFNGWNTEKDGRGEHYDRGSYYKMGKDSITLYAEWVIGIDGNSYGIDKMADIIGDSSVGSGSQEHFKLMSSGSQLVEDPKTGTKDFQGIFDGDDFYLRFKITDKRGKAEVFLRC</sequence>
<evidence type="ECO:0000313" key="4">
    <source>
        <dbReference type="Proteomes" id="UP001208570"/>
    </source>
</evidence>
<protein>
    <submittedName>
        <fullName evidence="3">Uncharacterized protein</fullName>
    </submittedName>
</protein>
<dbReference type="Pfam" id="PF09479">
    <property type="entry name" value="Flg_new"/>
    <property type="match status" value="2"/>
</dbReference>
<name>A0AAD9MU83_9ANNE</name>
<dbReference type="Gene3D" id="2.60.40.4270">
    <property type="entry name" value="Listeria-Bacteroides repeat domain"/>
    <property type="match status" value="2"/>
</dbReference>
<evidence type="ECO:0000256" key="2">
    <source>
        <dbReference type="SAM" id="MobiDB-lite"/>
    </source>
</evidence>
<dbReference type="AlphaFoldDB" id="A0AAD9MU83"/>
<dbReference type="Proteomes" id="UP001208570">
    <property type="component" value="Unassembled WGS sequence"/>
</dbReference>
<organism evidence="3 4">
    <name type="scientific">Paralvinella palmiformis</name>
    <dbReference type="NCBI Taxonomy" id="53620"/>
    <lineage>
        <taxon>Eukaryota</taxon>
        <taxon>Metazoa</taxon>
        <taxon>Spiralia</taxon>
        <taxon>Lophotrochozoa</taxon>
        <taxon>Annelida</taxon>
        <taxon>Polychaeta</taxon>
        <taxon>Sedentaria</taxon>
        <taxon>Canalipalpata</taxon>
        <taxon>Terebellida</taxon>
        <taxon>Terebelliformia</taxon>
        <taxon>Alvinellidae</taxon>
        <taxon>Paralvinella</taxon>
    </lineage>
</organism>
<dbReference type="InterPro" id="IPR042229">
    <property type="entry name" value="Listeria/Bacterioides_rpt_sf"/>
</dbReference>
<dbReference type="EMBL" id="JAODUP010000793">
    <property type="protein sequence ID" value="KAK2144026.1"/>
    <property type="molecule type" value="Genomic_DNA"/>
</dbReference>
<dbReference type="PROSITE" id="PS51257">
    <property type="entry name" value="PROKAR_LIPOPROTEIN"/>
    <property type="match status" value="1"/>
</dbReference>
<evidence type="ECO:0000313" key="3">
    <source>
        <dbReference type="EMBL" id="KAK2144026.1"/>
    </source>
</evidence>
<dbReference type="Gene3D" id="2.160.20.110">
    <property type="match status" value="1"/>
</dbReference>
<dbReference type="InterPro" id="IPR013378">
    <property type="entry name" value="InlB-like_B-rpt"/>
</dbReference>
<proteinExistence type="predicted"/>
<keyword evidence="4" id="KW-1185">Reference proteome</keyword>
<comment type="subcellular location">
    <subcellularLocation>
        <location evidence="1">Cell envelope</location>
    </subcellularLocation>
</comment>
<gene>
    <name evidence="3" type="ORF">LSH36_793g01263</name>
</gene>